<dbReference type="AlphaFoldDB" id="B8HZ69"/>
<protein>
    <recommendedName>
        <fullName evidence="3">Microcyclamide/patellamide family RiPP</fullName>
    </recommendedName>
</protein>
<dbReference type="InterPro" id="IPR044050">
    <property type="entry name" value="DUF5837"/>
</dbReference>
<gene>
    <name evidence="2" type="ordered locus">Cyan7425_5464</name>
</gene>
<dbReference type="EMBL" id="CP001345">
    <property type="protein sequence ID" value="ACL47717.1"/>
    <property type="molecule type" value="Genomic_DNA"/>
</dbReference>
<dbReference type="NCBIfam" id="TIGR03678">
    <property type="entry name" value="het_cyc_patell"/>
    <property type="match status" value="1"/>
</dbReference>
<dbReference type="InterPro" id="IPR022264">
    <property type="entry name" value="Microcy/ptell_bactrcn_lead_pep"/>
</dbReference>
<dbReference type="HOGENOM" id="CLU_193731_1_0_3"/>
<feature type="region of interest" description="Disordered" evidence="1">
    <location>
        <begin position="1"/>
        <end position="23"/>
    </location>
</feature>
<keyword evidence="2" id="KW-0614">Plasmid</keyword>
<evidence type="ECO:0000256" key="1">
    <source>
        <dbReference type="SAM" id="MobiDB-lite"/>
    </source>
</evidence>
<accession>B8HZ69</accession>
<dbReference type="Pfam" id="PF19155">
    <property type="entry name" value="DUF5837"/>
    <property type="match status" value="1"/>
</dbReference>
<evidence type="ECO:0008006" key="3">
    <source>
        <dbReference type="Google" id="ProtNLM"/>
    </source>
</evidence>
<geneLocation type="plasmid" evidence="2">
    <name>pP742501</name>
</geneLocation>
<name>B8HZ69_CYAP4</name>
<reference evidence="2" key="1">
    <citation type="submission" date="2009-01" db="EMBL/GenBank/DDBJ databases">
        <title>Complete sequence of plasmid1 Cyanothece sp. PCC 7425.</title>
        <authorList>
            <consortium name="US DOE Joint Genome Institute"/>
            <person name="Lucas S."/>
            <person name="Copeland A."/>
            <person name="Lapidus A."/>
            <person name="Glavina del Rio T."/>
            <person name="Dalin E."/>
            <person name="Tice H."/>
            <person name="Bruce D."/>
            <person name="Goodwin L."/>
            <person name="Pitluck S."/>
            <person name="Sims D."/>
            <person name="Meineke L."/>
            <person name="Brettin T."/>
            <person name="Detter J.C."/>
            <person name="Han C."/>
            <person name="Larimer F."/>
            <person name="Land M."/>
            <person name="Hauser L."/>
            <person name="Kyrpides N."/>
            <person name="Ovchinnikova G."/>
            <person name="Liberton M."/>
            <person name="Stoeckel J."/>
            <person name="Banerjee A."/>
            <person name="Singh A."/>
            <person name="Page L."/>
            <person name="Sato H."/>
            <person name="Zhao L."/>
            <person name="Sherman L."/>
            <person name="Pakrasi H."/>
            <person name="Richardson P."/>
        </authorList>
    </citation>
    <scope>NUCLEOTIDE SEQUENCE</scope>
    <source>
        <strain evidence="2">PCC 7425</strain>
        <plasmid evidence="2">pP742501</plasmid>
    </source>
</reference>
<feature type="compositionally biased region" description="Polar residues" evidence="1">
    <location>
        <begin position="1"/>
        <end position="12"/>
    </location>
</feature>
<organism evidence="2">
    <name type="scientific">Cyanothece sp. (strain PCC 7425 / ATCC 29141)</name>
    <dbReference type="NCBI Taxonomy" id="395961"/>
    <lineage>
        <taxon>Bacteria</taxon>
        <taxon>Bacillati</taxon>
        <taxon>Cyanobacteriota</taxon>
        <taxon>Cyanophyceae</taxon>
        <taxon>Gomontiellales</taxon>
        <taxon>Cyanothecaceae</taxon>
        <taxon>Cyanothece</taxon>
    </lineage>
</organism>
<proteinExistence type="predicted"/>
<dbReference type="KEGG" id="cyn:Cyan7425_5464"/>
<sequence length="63" mass="6896">MDRQNLQPQQAQPIHRTTAGQLPAKQAELSEEILSNSCVISSHYLGTAWTGCSECSYDGDEAE</sequence>
<evidence type="ECO:0000313" key="2">
    <source>
        <dbReference type="EMBL" id="ACL47717.1"/>
    </source>
</evidence>
<dbReference type="OrthoDB" id="463756at2"/>